<dbReference type="Proteomes" id="UP000285274">
    <property type="component" value="Unassembled WGS sequence"/>
</dbReference>
<evidence type="ECO:0000313" key="2">
    <source>
        <dbReference type="EMBL" id="RGU90494.1"/>
    </source>
</evidence>
<protein>
    <submittedName>
        <fullName evidence="2">DUF1934 domain-containing protein</fullName>
    </submittedName>
</protein>
<dbReference type="RefSeq" id="WP_003865704.1">
    <property type="nucleotide sequence ID" value="NZ_CABLCL010000100.1"/>
</dbReference>
<gene>
    <name evidence="4" type="ORF">DW907_01475</name>
    <name evidence="3" type="ORF">DWV56_00970</name>
    <name evidence="2" type="ORF">DWW32_08720</name>
    <name evidence="1" type="ORF">DWX92_06350</name>
</gene>
<organism evidence="2 5">
    <name type="scientific">Holdemanella biformis</name>
    <dbReference type="NCBI Taxonomy" id="1735"/>
    <lineage>
        <taxon>Bacteria</taxon>
        <taxon>Bacillati</taxon>
        <taxon>Bacillota</taxon>
        <taxon>Erysipelotrichia</taxon>
        <taxon>Erysipelotrichales</taxon>
        <taxon>Erysipelotrichaceae</taxon>
        <taxon>Holdemanella</taxon>
    </lineage>
</organism>
<dbReference type="GeneID" id="66580073"/>
<sequence>MTNQVHLFDKISNQTLYKGEAIIDFCANEGLLVSFSNDTHRFEWRIWKKGLVIRSESDVLVNLTLRLNSQTKGHIETEFGQIDLDCHTSHYDVDENHIEVKYSLIQGNEEQKFHFVLYINKEDTYAVN</sequence>
<evidence type="ECO:0000313" key="7">
    <source>
        <dbReference type="Proteomes" id="UP000285274"/>
    </source>
</evidence>
<dbReference type="AlphaFoldDB" id="A0A395W8R5"/>
<evidence type="ECO:0000313" key="3">
    <source>
        <dbReference type="EMBL" id="RGW76681.1"/>
    </source>
</evidence>
<dbReference type="InterPro" id="IPR012674">
    <property type="entry name" value="Calycin"/>
</dbReference>
<proteinExistence type="predicted"/>
<dbReference type="Proteomes" id="UP000284651">
    <property type="component" value="Unassembled WGS sequence"/>
</dbReference>
<dbReference type="EMBL" id="QRVM01000024">
    <property type="protein sequence ID" value="RGS46342.1"/>
    <property type="molecule type" value="Genomic_DNA"/>
</dbReference>
<dbReference type="Pfam" id="PF09148">
    <property type="entry name" value="DUF1934"/>
    <property type="match status" value="1"/>
</dbReference>
<evidence type="ECO:0000313" key="8">
    <source>
        <dbReference type="Proteomes" id="UP000285288"/>
    </source>
</evidence>
<comment type="caution">
    <text evidence="2">The sequence shown here is derived from an EMBL/GenBank/DDBJ whole genome shotgun (WGS) entry which is preliminary data.</text>
</comment>
<dbReference type="EMBL" id="QSAT01000002">
    <property type="protein sequence ID" value="RGW76681.1"/>
    <property type="molecule type" value="Genomic_DNA"/>
</dbReference>
<dbReference type="EMBL" id="QRYQ01000017">
    <property type="protein sequence ID" value="RGU90494.1"/>
    <property type="molecule type" value="Genomic_DNA"/>
</dbReference>
<dbReference type="SUPFAM" id="SSF50814">
    <property type="entry name" value="Lipocalins"/>
    <property type="match status" value="1"/>
</dbReference>
<dbReference type="Proteomes" id="UP000285288">
    <property type="component" value="Unassembled WGS sequence"/>
</dbReference>
<evidence type="ECO:0000313" key="1">
    <source>
        <dbReference type="EMBL" id="RGS46342.1"/>
    </source>
</evidence>
<dbReference type="Proteomes" id="UP000265489">
    <property type="component" value="Unassembled WGS sequence"/>
</dbReference>
<evidence type="ECO:0000313" key="4">
    <source>
        <dbReference type="EMBL" id="RHB09077.1"/>
    </source>
</evidence>
<dbReference type="Gene3D" id="2.40.128.20">
    <property type="match status" value="1"/>
</dbReference>
<evidence type="ECO:0000313" key="5">
    <source>
        <dbReference type="Proteomes" id="UP000265489"/>
    </source>
</evidence>
<accession>A0A395W8R5</accession>
<dbReference type="EMBL" id="QSGD01000003">
    <property type="protein sequence ID" value="RHB09077.1"/>
    <property type="molecule type" value="Genomic_DNA"/>
</dbReference>
<dbReference type="InterPro" id="IPR015231">
    <property type="entry name" value="DUF1934"/>
</dbReference>
<evidence type="ECO:0000313" key="6">
    <source>
        <dbReference type="Proteomes" id="UP000284651"/>
    </source>
</evidence>
<name>A0A395W8R5_9FIRM</name>
<reference evidence="5 6" key="1">
    <citation type="submission" date="2018-08" db="EMBL/GenBank/DDBJ databases">
        <title>A genome reference for cultivated species of the human gut microbiota.</title>
        <authorList>
            <person name="Zou Y."/>
            <person name="Xue W."/>
            <person name="Luo G."/>
        </authorList>
    </citation>
    <scope>NUCLEOTIDE SEQUENCE [LARGE SCALE GENOMIC DNA]</scope>
    <source>
        <strain evidence="3 6">AF10-31</strain>
        <strain evidence="2 5">AF15-20</strain>
        <strain evidence="1 7">AF22-10AC</strain>
        <strain evidence="4 8">AM42-13AC</strain>
    </source>
</reference>